<protein>
    <submittedName>
        <fullName evidence="1">Uncharacterized protein</fullName>
    </submittedName>
</protein>
<sequence>VENLTAIVLAPQQSAMLYPYLHTKNSPTITIETGDKPLFAHKHFESGGASAQLQWAFDLELAPWHEFYFGTGHSGQWV</sequence>
<organism evidence="1 2">
    <name type="scientific">Timema podura</name>
    <name type="common">Walking stick</name>
    <dbReference type="NCBI Taxonomy" id="61482"/>
    <lineage>
        <taxon>Eukaryota</taxon>
        <taxon>Metazoa</taxon>
        <taxon>Ecdysozoa</taxon>
        <taxon>Arthropoda</taxon>
        <taxon>Hexapoda</taxon>
        <taxon>Insecta</taxon>
        <taxon>Pterygota</taxon>
        <taxon>Neoptera</taxon>
        <taxon>Polyneoptera</taxon>
        <taxon>Phasmatodea</taxon>
        <taxon>Timematodea</taxon>
        <taxon>Timematoidea</taxon>
        <taxon>Timematidae</taxon>
        <taxon>Timema</taxon>
    </lineage>
</organism>
<accession>A0ABN7PC32</accession>
<reference evidence="1" key="1">
    <citation type="submission" date="2021-03" db="EMBL/GenBank/DDBJ databases">
        <authorList>
            <person name="Tran Van P."/>
        </authorList>
    </citation>
    <scope>NUCLEOTIDE SEQUENCE</scope>
</reference>
<feature type="non-terminal residue" evidence="1">
    <location>
        <position position="1"/>
    </location>
</feature>
<evidence type="ECO:0000313" key="2">
    <source>
        <dbReference type="Proteomes" id="UP001153148"/>
    </source>
</evidence>
<name>A0ABN7PC32_TIMPD</name>
<gene>
    <name evidence="1" type="ORF">TPAB3V08_LOCUS12293</name>
</gene>
<comment type="caution">
    <text evidence="1">The sequence shown here is derived from an EMBL/GenBank/DDBJ whole genome shotgun (WGS) entry which is preliminary data.</text>
</comment>
<proteinExistence type="predicted"/>
<dbReference type="Proteomes" id="UP001153148">
    <property type="component" value="Unassembled WGS sequence"/>
</dbReference>
<keyword evidence="2" id="KW-1185">Reference proteome</keyword>
<dbReference type="EMBL" id="CAJPIN010042227">
    <property type="protein sequence ID" value="CAG2065349.1"/>
    <property type="molecule type" value="Genomic_DNA"/>
</dbReference>
<evidence type="ECO:0000313" key="1">
    <source>
        <dbReference type="EMBL" id="CAG2065349.1"/>
    </source>
</evidence>